<evidence type="ECO:0000313" key="4">
    <source>
        <dbReference type="Proteomes" id="UP000037712"/>
    </source>
</evidence>
<dbReference type="InterPro" id="IPR010679">
    <property type="entry name" value="DUF1254"/>
</dbReference>
<feature type="domain" description="DUF1214" evidence="1">
    <location>
        <begin position="219"/>
        <end position="296"/>
    </location>
</feature>
<dbReference type="PATRIC" id="fig|1441923.3.peg.2438"/>
<proteinExistence type="predicted"/>
<dbReference type="Proteomes" id="UP000037712">
    <property type="component" value="Unassembled WGS sequence"/>
</dbReference>
<accession>A0A0M8PGZ4</accession>
<evidence type="ECO:0000313" key="3">
    <source>
        <dbReference type="EMBL" id="KOS56146.1"/>
    </source>
</evidence>
<dbReference type="Gene3D" id="2.60.120.600">
    <property type="entry name" value="Domain of unknown function DUF1214, C-terminal domain"/>
    <property type="match status" value="1"/>
</dbReference>
<dbReference type="EMBL" id="AZYO01000023">
    <property type="protein sequence ID" value="KOS56146.1"/>
    <property type="molecule type" value="Genomic_DNA"/>
</dbReference>
<dbReference type="Pfam" id="PF06742">
    <property type="entry name" value="DUF1214"/>
    <property type="match status" value="1"/>
</dbReference>
<dbReference type="InterPro" id="IPR037049">
    <property type="entry name" value="DUF1214_C_sf"/>
</dbReference>
<dbReference type="Pfam" id="PF06863">
    <property type="entry name" value="DUF1254"/>
    <property type="match status" value="1"/>
</dbReference>
<comment type="caution">
    <text evidence="3">The sequence shown here is derived from an EMBL/GenBank/DDBJ whole genome shotgun (WGS) entry which is preliminary data.</text>
</comment>
<reference evidence="3 4" key="1">
    <citation type="journal article" date="2015" name="Genome Announc.">
        <title>Draft Genome Sequence of Rhodococcus rhodochrous Strain KG-21, a Soil Isolate from Oil Fields of Krishna-Godavari Basin, India.</title>
        <authorList>
            <person name="Dawar C."/>
            <person name="Aggarwal R.K."/>
        </authorList>
    </citation>
    <scope>NUCLEOTIDE SEQUENCE [LARGE SCALE GENOMIC DNA]</scope>
    <source>
        <strain evidence="3 4">KG-21</strain>
    </source>
</reference>
<dbReference type="PANTHER" id="PTHR36509">
    <property type="entry name" value="BLL3101 PROTEIN"/>
    <property type="match status" value="1"/>
</dbReference>
<dbReference type="RefSeq" id="WP_054372711.1">
    <property type="nucleotide sequence ID" value="NZ_AZYO01000023.1"/>
</dbReference>
<name>A0A0M8PGZ4_RHORH</name>
<organism evidence="3 4">
    <name type="scientific">Rhodococcus rhodochrous KG-21</name>
    <dbReference type="NCBI Taxonomy" id="1441923"/>
    <lineage>
        <taxon>Bacteria</taxon>
        <taxon>Bacillati</taxon>
        <taxon>Actinomycetota</taxon>
        <taxon>Actinomycetes</taxon>
        <taxon>Mycobacteriales</taxon>
        <taxon>Nocardiaceae</taxon>
        <taxon>Rhodococcus</taxon>
    </lineage>
</organism>
<reference evidence="4" key="2">
    <citation type="submission" date="2015-01" db="EMBL/GenBank/DDBJ databases">
        <title>Draft genome sequence of potential hydrocarbon metabolising strain of Rhodococcus rhodochrous.</title>
        <authorList>
            <person name="Aggarwal R.K."/>
            <person name="Dawar C."/>
        </authorList>
    </citation>
    <scope>NUCLEOTIDE SEQUENCE [LARGE SCALE GENOMIC DNA]</scope>
    <source>
        <strain evidence="4">KG-21</strain>
    </source>
</reference>
<dbReference type="PANTHER" id="PTHR36509:SF2">
    <property type="entry name" value="BLL3101 PROTEIN"/>
    <property type="match status" value="1"/>
</dbReference>
<protein>
    <submittedName>
        <fullName evidence="3">Carboxylesterase</fullName>
    </submittedName>
</protein>
<dbReference type="SUPFAM" id="SSF160935">
    <property type="entry name" value="VPA0735-like"/>
    <property type="match status" value="1"/>
</dbReference>
<evidence type="ECO:0000259" key="1">
    <source>
        <dbReference type="Pfam" id="PF06742"/>
    </source>
</evidence>
<feature type="domain" description="DUF1254" evidence="2">
    <location>
        <begin position="30"/>
        <end position="88"/>
    </location>
</feature>
<dbReference type="InterPro" id="IPR010621">
    <property type="entry name" value="DUF1214"/>
</dbReference>
<sequence>MTSIAVNVDNFVRAETDRMFLDLQRDAGGVNTLSHNREPAAVEHQTVIRMNRDTLYSFAVVDVSQGATLTIPESGRRYVSAMAVDQDHHVDRILHEPGAHRLAADEFPTPYVGIAVRILVDPSDPDDVQAVAALQDRFRLDAGSSTPFTAPDYDRASLDVTRDALLALARGLTGFDRMFGARGEVDPVRHLIGTAAGWGGLPTTEAAYIGVDPGLPVGEYELTVRDVPVDGFWSVSVYNAQGFFEPNEQNAYSVNNITGVPDADGSITIRFGDASGANCLPITEGWNYLVRLYRPRPEVLDGRWTFPTLSNGR</sequence>
<gene>
    <name evidence="3" type="ORF">Z051_11075</name>
</gene>
<evidence type="ECO:0000259" key="2">
    <source>
        <dbReference type="Pfam" id="PF06863"/>
    </source>
</evidence>
<dbReference type="AlphaFoldDB" id="A0A0M8PGZ4"/>